<evidence type="ECO:0000313" key="6">
    <source>
        <dbReference type="Proteomes" id="UP000309673"/>
    </source>
</evidence>
<dbReference type="Proteomes" id="UP000309673">
    <property type="component" value="Unassembled WGS sequence"/>
</dbReference>
<dbReference type="EMBL" id="SUPK01000001">
    <property type="protein sequence ID" value="TJY43891.1"/>
    <property type="molecule type" value="Genomic_DNA"/>
</dbReference>
<dbReference type="GO" id="GO:0005524">
    <property type="term" value="F:ATP binding"/>
    <property type="evidence" value="ECO:0007669"/>
    <property type="project" value="UniProtKB-KW"/>
</dbReference>
<feature type="region of interest" description="Disordered" evidence="3">
    <location>
        <begin position="519"/>
        <end position="539"/>
    </location>
</feature>
<gene>
    <name evidence="5" type="primary">abc-f</name>
    <name evidence="5" type="ORF">E5161_00315</name>
</gene>
<dbReference type="InterPro" id="IPR003593">
    <property type="entry name" value="AAA+_ATPase"/>
</dbReference>
<dbReference type="SMART" id="SM00382">
    <property type="entry name" value="AAA"/>
    <property type="match status" value="2"/>
</dbReference>
<feature type="domain" description="ABC transporter" evidence="4">
    <location>
        <begin position="4"/>
        <end position="216"/>
    </location>
</feature>
<reference evidence="5 6" key="1">
    <citation type="submission" date="2019-04" db="EMBL/GenBank/DDBJ databases">
        <title>Cohnella sp. nov., isolated from soil.</title>
        <authorList>
            <person name="Kim W."/>
        </authorList>
    </citation>
    <scope>NUCLEOTIDE SEQUENCE [LARGE SCALE GENOMIC DNA]</scope>
    <source>
        <strain evidence="5 6">CAU 1483</strain>
    </source>
</reference>
<evidence type="ECO:0000313" key="5">
    <source>
        <dbReference type="EMBL" id="TJY43891.1"/>
    </source>
</evidence>
<proteinExistence type="predicted"/>
<sequence>MTLITCRNLQKSFGEQSVLKNVNLDIANGERIGLVGVNGAGKSTLANLIYGSMTSDGGTMTRHKRQMKIGYLLQSTSYTVNTFSDILVDGIGLDDDFLALTSHLGLQKVKEWDADRIGGLSGGERTKLAIAHIWASKPDLLILDEPTNHLDFHGVDWLIKELRSFGGTTLTISHDRYFLDQSVQRIIELDDGVSVEYAGNYTFYREEKEKRFRSQLHQHEEQRKYEQKIEEEINRLKNWSDKAHREAGKTGKMADMRGTKEFYRSKAKKMDQQIKSRIKRLEKIEIEGVQRPKEEAQVRFEFEAGGKRGKRIIEASRIGKTYGDRELFQDSSFYVQRGERIGLLGPNGCGKTTLIRLISGKEHPSSGTLWVSPTAKLAYLTQDVTDLDPERSVLELISGSFSLRDDAGKVRTVLANMGIEESLLRKPVKQLSLGERTRVKLADLIMREKDLLILDEPTNHLDLASREQLEDTLSSYNGTLLIVSHDRYFLEKTCDKLLVFENNRIMRVESGFEEYMQKSASRSTTAHDGVTRQPEHDRLEEKMRVENRIAVVLAELGSHLPGGVQYETLDREFKELLERKKRLTNTEGNERELRSHIE</sequence>
<dbReference type="Pfam" id="PF00005">
    <property type="entry name" value="ABC_tran"/>
    <property type="match status" value="2"/>
</dbReference>
<dbReference type="FunFam" id="3.40.50.300:FF:000309">
    <property type="entry name" value="ABC transporter ATP-binding protein"/>
    <property type="match status" value="1"/>
</dbReference>
<protein>
    <submittedName>
        <fullName evidence="5">ABC-F type ribosomal protection protein</fullName>
    </submittedName>
</protein>
<dbReference type="PANTHER" id="PTHR42855:SF2">
    <property type="entry name" value="DRUG RESISTANCE ABC TRANSPORTER,ATP-BINDING PROTEIN"/>
    <property type="match status" value="1"/>
</dbReference>
<organism evidence="5 6">
    <name type="scientific">Cohnella pontilimi</name>
    <dbReference type="NCBI Taxonomy" id="2564100"/>
    <lineage>
        <taxon>Bacteria</taxon>
        <taxon>Bacillati</taxon>
        <taxon>Bacillota</taxon>
        <taxon>Bacilli</taxon>
        <taxon>Bacillales</taxon>
        <taxon>Paenibacillaceae</taxon>
        <taxon>Cohnella</taxon>
    </lineage>
</organism>
<dbReference type="PANTHER" id="PTHR42855">
    <property type="entry name" value="ABC TRANSPORTER ATP-BINDING SUBUNIT"/>
    <property type="match status" value="1"/>
</dbReference>
<feature type="domain" description="ABC transporter" evidence="4">
    <location>
        <begin position="313"/>
        <end position="527"/>
    </location>
</feature>
<evidence type="ECO:0000256" key="1">
    <source>
        <dbReference type="ARBA" id="ARBA00022741"/>
    </source>
</evidence>
<dbReference type="OrthoDB" id="9762369at2"/>
<dbReference type="AlphaFoldDB" id="A0A4U0FG72"/>
<dbReference type="InterPro" id="IPR032781">
    <property type="entry name" value="ABC_tran_Xtn"/>
</dbReference>
<dbReference type="GO" id="GO:0003676">
    <property type="term" value="F:nucleic acid binding"/>
    <property type="evidence" value="ECO:0007669"/>
    <property type="project" value="UniProtKB-ARBA"/>
</dbReference>
<dbReference type="PROSITE" id="PS00211">
    <property type="entry name" value="ABC_TRANSPORTER_1"/>
    <property type="match status" value="1"/>
</dbReference>
<dbReference type="InterPro" id="IPR017871">
    <property type="entry name" value="ABC_transporter-like_CS"/>
</dbReference>
<dbReference type="Gene3D" id="3.40.50.300">
    <property type="entry name" value="P-loop containing nucleotide triphosphate hydrolases"/>
    <property type="match status" value="2"/>
</dbReference>
<dbReference type="Pfam" id="PF12848">
    <property type="entry name" value="ABC_tran_Xtn"/>
    <property type="match status" value="1"/>
</dbReference>
<evidence type="ECO:0000259" key="4">
    <source>
        <dbReference type="PROSITE" id="PS50893"/>
    </source>
</evidence>
<dbReference type="InterPro" id="IPR003439">
    <property type="entry name" value="ABC_transporter-like_ATP-bd"/>
</dbReference>
<dbReference type="SUPFAM" id="SSF52540">
    <property type="entry name" value="P-loop containing nucleoside triphosphate hydrolases"/>
    <property type="match status" value="2"/>
</dbReference>
<feature type="compositionally biased region" description="Basic and acidic residues" evidence="3">
    <location>
        <begin position="529"/>
        <end position="539"/>
    </location>
</feature>
<name>A0A4U0FG72_9BACL</name>
<dbReference type="CDD" id="cd03221">
    <property type="entry name" value="ABCF_EF-3"/>
    <property type="match status" value="2"/>
</dbReference>
<keyword evidence="6" id="KW-1185">Reference proteome</keyword>
<accession>A0A4U0FG72</accession>
<evidence type="ECO:0000256" key="2">
    <source>
        <dbReference type="ARBA" id="ARBA00022840"/>
    </source>
</evidence>
<keyword evidence="2" id="KW-0067">ATP-binding</keyword>
<dbReference type="InterPro" id="IPR027417">
    <property type="entry name" value="P-loop_NTPase"/>
</dbReference>
<comment type="caution">
    <text evidence="5">The sequence shown here is derived from an EMBL/GenBank/DDBJ whole genome shotgun (WGS) entry which is preliminary data.</text>
</comment>
<keyword evidence="1" id="KW-0547">Nucleotide-binding</keyword>
<dbReference type="PROSITE" id="PS50893">
    <property type="entry name" value="ABC_TRANSPORTER_2"/>
    <property type="match status" value="2"/>
</dbReference>
<dbReference type="InterPro" id="IPR051309">
    <property type="entry name" value="ABCF_ATPase"/>
</dbReference>
<dbReference type="GO" id="GO:0016887">
    <property type="term" value="F:ATP hydrolysis activity"/>
    <property type="evidence" value="ECO:0007669"/>
    <property type="project" value="InterPro"/>
</dbReference>
<evidence type="ECO:0000256" key="3">
    <source>
        <dbReference type="SAM" id="MobiDB-lite"/>
    </source>
</evidence>
<dbReference type="NCBIfam" id="NF000355">
    <property type="entry name" value="ribo_prot_ABC_F"/>
    <property type="match status" value="1"/>
</dbReference>